<evidence type="ECO:0000313" key="1">
    <source>
        <dbReference type="EMBL" id="KAJ5365628.1"/>
    </source>
</evidence>
<organism evidence="1 2">
    <name type="scientific">Penicillium concentricum</name>
    <dbReference type="NCBI Taxonomy" id="293559"/>
    <lineage>
        <taxon>Eukaryota</taxon>
        <taxon>Fungi</taxon>
        <taxon>Dikarya</taxon>
        <taxon>Ascomycota</taxon>
        <taxon>Pezizomycotina</taxon>
        <taxon>Eurotiomycetes</taxon>
        <taxon>Eurotiomycetidae</taxon>
        <taxon>Eurotiales</taxon>
        <taxon>Aspergillaceae</taxon>
        <taxon>Penicillium</taxon>
    </lineage>
</organism>
<dbReference type="Proteomes" id="UP001147752">
    <property type="component" value="Unassembled WGS sequence"/>
</dbReference>
<accession>A0A9W9RSJ3</accession>
<gene>
    <name evidence="1" type="ORF">N7517_008514</name>
</gene>
<reference evidence="1" key="2">
    <citation type="journal article" date="2023" name="IMA Fungus">
        <title>Comparative genomic study of the Penicillium genus elucidates a diverse pangenome and 15 lateral gene transfer events.</title>
        <authorList>
            <person name="Petersen C."/>
            <person name="Sorensen T."/>
            <person name="Nielsen M.R."/>
            <person name="Sondergaard T.E."/>
            <person name="Sorensen J.L."/>
            <person name="Fitzpatrick D.A."/>
            <person name="Frisvad J.C."/>
            <person name="Nielsen K.L."/>
        </authorList>
    </citation>
    <scope>NUCLEOTIDE SEQUENCE</scope>
    <source>
        <strain evidence="1">IBT 3081</strain>
    </source>
</reference>
<reference evidence="1" key="1">
    <citation type="submission" date="2022-12" db="EMBL/GenBank/DDBJ databases">
        <authorList>
            <person name="Petersen C."/>
        </authorList>
    </citation>
    <scope>NUCLEOTIDE SEQUENCE</scope>
    <source>
        <strain evidence="1">IBT 3081</strain>
    </source>
</reference>
<dbReference type="GeneID" id="81465427"/>
<protein>
    <submittedName>
        <fullName evidence="1">Uncharacterized protein</fullName>
    </submittedName>
</protein>
<dbReference type="AlphaFoldDB" id="A0A9W9RSJ3"/>
<comment type="caution">
    <text evidence="1">The sequence shown here is derived from an EMBL/GenBank/DDBJ whole genome shotgun (WGS) entry which is preliminary data.</text>
</comment>
<sequence length="80" mass="9086">MSSSLTDVFGFSEDSQTNTIALLRMVEQWDGEDQNRKCQALSNQDDAEIQQCLHNIPDGLILDFLLKYFAREVNCPTCDV</sequence>
<keyword evidence="2" id="KW-1185">Reference proteome</keyword>
<proteinExistence type="predicted"/>
<evidence type="ECO:0000313" key="2">
    <source>
        <dbReference type="Proteomes" id="UP001147752"/>
    </source>
</evidence>
<name>A0A9W9RSJ3_9EURO</name>
<dbReference type="EMBL" id="JAPZBT010000003">
    <property type="protein sequence ID" value="KAJ5365628.1"/>
    <property type="molecule type" value="Genomic_DNA"/>
</dbReference>
<dbReference type="RefSeq" id="XP_056577095.1">
    <property type="nucleotide sequence ID" value="XM_056726244.1"/>
</dbReference>
<dbReference type="OrthoDB" id="5344325at2759"/>